<comment type="caution">
    <text evidence="5">The sequence shown here is derived from an EMBL/GenBank/DDBJ whole genome shotgun (WGS) entry which is preliminary data.</text>
</comment>
<dbReference type="Proteomes" id="UP000178631">
    <property type="component" value="Unassembled WGS sequence"/>
</dbReference>
<accession>A0A1F4UGT3</accession>
<keyword evidence="4" id="KW-0482">Metalloprotease</keyword>
<evidence type="ECO:0000256" key="1">
    <source>
        <dbReference type="ARBA" id="ARBA00001947"/>
    </source>
</evidence>
<evidence type="ECO:0000256" key="2">
    <source>
        <dbReference type="ARBA" id="ARBA00022670"/>
    </source>
</evidence>
<dbReference type="GO" id="GO:0008237">
    <property type="term" value="F:metallopeptidase activity"/>
    <property type="evidence" value="ECO:0007669"/>
    <property type="project" value="UniProtKB-KW"/>
</dbReference>
<comment type="cofactor">
    <cofactor evidence="1">
        <name>Zn(2+)</name>
        <dbReference type="ChEBI" id="CHEBI:29105"/>
    </cofactor>
</comment>
<keyword evidence="2" id="KW-0645">Protease</keyword>
<protein>
    <submittedName>
        <fullName evidence="5">Uncharacterized protein</fullName>
    </submittedName>
</protein>
<reference evidence="5 6" key="1">
    <citation type="journal article" date="2016" name="Nat. Commun.">
        <title>Thousands of microbial genomes shed light on interconnected biogeochemical processes in an aquifer system.</title>
        <authorList>
            <person name="Anantharaman K."/>
            <person name="Brown C.T."/>
            <person name="Hug L.A."/>
            <person name="Sharon I."/>
            <person name="Castelle C.J."/>
            <person name="Probst A.J."/>
            <person name="Thomas B.C."/>
            <person name="Singh A."/>
            <person name="Wilkins M.J."/>
            <person name="Karaoz U."/>
            <person name="Brodie E.L."/>
            <person name="Williams K.H."/>
            <person name="Hubbard S.S."/>
            <person name="Banfield J.F."/>
        </authorList>
    </citation>
    <scope>NUCLEOTIDE SEQUENCE [LARGE SCALE GENOMIC DNA]</scope>
</reference>
<dbReference type="InterPro" id="IPR012548">
    <property type="entry name" value="MATCAP"/>
</dbReference>
<dbReference type="GO" id="GO:0006508">
    <property type="term" value="P:proteolysis"/>
    <property type="evidence" value="ECO:0007669"/>
    <property type="project" value="UniProtKB-KW"/>
</dbReference>
<gene>
    <name evidence="5" type="ORF">A3J98_02265</name>
</gene>
<organism evidence="5 6">
    <name type="scientific">candidate division WS6 bacterium RIFOXYC1_FULL_33_10</name>
    <dbReference type="NCBI Taxonomy" id="1802606"/>
    <lineage>
        <taxon>Bacteria</taxon>
        <taxon>Candidatus Dojkabacteria</taxon>
    </lineage>
</organism>
<dbReference type="EMBL" id="MEUP01000156">
    <property type="protein sequence ID" value="OGC44127.1"/>
    <property type="molecule type" value="Genomic_DNA"/>
</dbReference>
<sequence>MLGVLPPKSAFSVTYRVKRGLGDTSYPGIYCKDIVYFRGFRKVKKQLEKDKSLYEKLYAGKIDFKQCEWVDDGLIPKAGIVPSKELWKGIFKKAGI</sequence>
<evidence type="ECO:0000313" key="6">
    <source>
        <dbReference type="Proteomes" id="UP000178631"/>
    </source>
</evidence>
<keyword evidence="3" id="KW-0378">Hydrolase</keyword>
<evidence type="ECO:0000256" key="3">
    <source>
        <dbReference type="ARBA" id="ARBA00022801"/>
    </source>
</evidence>
<name>A0A1F4UGT3_9BACT</name>
<evidence type="ECO:0000256" key="4">
    <source>
        <dbReference type="ARBA" id="ARBA00023049"/>
    </source>
</evidence>
<evidence type="ECO:0000313" key="5">
    <source>
        <dbReference type="EMBL" id="OGC44127.1"/>
    </source>
</evidence>
<dbReference type="AlphaFoldDB" id="A0A1F4UGT3"/>
<proteinExistence type="predicted"/>
<dbReference type="Pfam" id="PF08014">
    <property type="entry name" value="MATCAP"/>
    <property type="match status" value="1"/>
</dbReference>